<accession>A0A0S7B7H0</accession>
<keyword evidence="2" id="KW-1185">Reference proteome</keyword>
<organism evidence="1">
    <name type="scientific">Longilinea arvoryzae</name>
    <dbReference type="NCBI Taxonomy" id="360412"/>
    <lineage>
        <taxon>Bacteria</taxon>
        <taxon>Bacillati</taxon>
        <taxon>Chloroflexota</taxon>
        <taxon>Anaerolineae</taxon>
        <taxon>Anaerolineales</taxon>
        <taxon>Anaerolineaceae</taxon>
        <taxon>Longilinea</taxon>
    </lineage>
</organism>
<dbReference type="InterPro" id="IPR034660">
    <property type="entry name" value="DinB/YfiT-like"/>
</dbReference>
<dbReference type="Proteomes" id="UP000055060">
    <property type="component" value="Unassembled WGS sequence"/>
</dbReference>
<dbReference type="RefSeq" id="WP_075072657.1">
    <property type="nucleotide sequence ID" value="NZ_DF967972.1"/>
</dbReference>
<evidence type="ECO:0000313" key="1">
    <source>
        <dbReference type="EMBL" id="GAP13311.1"/>
    </source>
</evidence>
<proteinExistence type="predicted"/>
<evidence type="ECO:0008006" key="3">
    <source>
        <dbReference type="Google" id="ProtNLM"/>
    </source>
</evidence>
<protein>
    <recommendedName>
        <fullName evidence="3">DinB superfamily</fullName>
    </recommendedName>
</protein>
<dbReference type="SUPFAM" id="SSF109854">
    <property type="entry name" value="DinB/YfiT-like putative metalloenzymes"/>
    <property type="match status" value="1"/>
</dbReference>
<dbReference type="STRING" id="360412.LARV_01064"/>
<dbReference type="OrthoDB" id="68125at2"/>
<dbReference type="EMBL" id="DF967972">
    <property type="protein sequence ID" value="GAP13311.1"/>
    <property type="molecule type" value="Genomic_DNA"/>
</dbReference>
<evidence type="ECO:0000313" key="2">
    <source>
        <dbReference type="Proteomes" id="UP000055060"/>
    </source>
</evidence>
<gene>
    <name evidence="1" type="ORF">LARV_01064</name>
</gene>
<sequence length="156" mass="17214">MIQTSDFQQSISSLLAEAFGVSSRAAFLDTGTSGLLGCIDSIDARTASAELRPGDETIAAHCAHLLYDLNLFLAYEKGQSPQADYPASWKVRSLNETAWRNLRLELRGTYAEVQERLQARQAWPKIVIDAWLALLAHISYHVGVIAKLRSALEPRG</sequence>
<dbReference type="AlphaFoldDB" id="A0A0S7B7H0"/>
<reference evidence="1" key="1">
    <citation type="submission" date="2015-07" db="EMBL/GenBank/DDBJ databases">
        <title>Draft Genome Sequences of Anaerolinea thermolimosa IMO-1, Bellilinea caldifistulae GOMI-1, Leptolinea tardivitalis YMTK-2, Levilinea saccharolytica KIBI-1,Longilinea arvoryzae KOME-1, Previously Described as Members of the Anaerolineaceae (Chloroflexi).</title>
        <authorList>
            <person name="Sekiguchi Y."/>
            <person name="Ohashi A."/>
            <person name="Matsuura N."/>
            <person name="Tourlousse M.D."/>
        </authorList>
    </citation>
    <scope>NUCLEOTIDE SEQUENCE [LARGE SCALE GENOMIC DNA]</scope>
    <source>
        <strain evidence="1">KOME-1</strain>
    </source>
</reference>
<name>A0A0S7B7H0_9CHLR</name>